<name>A0A075B2P1_ROZAC</name>
<evidence type="ECO:0000256" key="1">
    <source>
        <dbReference type="ARBA" id="ARBA00004123"/>
    </source>
</evidence>
<dbReference type="PANTHER" id="PTHR12619">
    <property type="entry name" value="RFX TRANSCRIPTION FACTOR FAMILY"/>
    <property type="match status" value="1"/>
</dbReference>
<comment type="subcellular location">
    <subcellularLocation>
        <location evidence="1">Nucleus</location>
    </subcellularLocation>
</comment>
<dbReference type="InterPro" id="IPR057321">
    <property type="entry name" value="RFX1-4/6/8-like_BCD"/>
</dbReference>
<dbReference type="InterPro" id="IPR036390">
    <property type="entry name" value="WH_DNA-bd_sf"/>
</dbReference>
<dbReference type="InterPro" id="IPR036388">
    <property type="entry name" value="WH-like_DNA-bd_sf"/>
</dbReference>
<dbReference type="OMA" id="FYRNSSM"/>
<dbReference type="STRING" id="988480.A0A075B2P1"/>
<dbReference type="EMBL" id="KE560410">
    <property type="protein sequence ID" value="EPZ36870.1"/>
    <property type="molecule type" value="Genomic_DNA"/>
</dbReference>
<evidence type="ECO:0000256" key="3">
    <source>
        <dbReference type="ARBA" id="ARBA00023125"/>
    </source>
</evidence>
<dbReference type="FunFam" id="1.10.10.10:FF:000017">
    <property type="entry name" value="transcription factor RFX3 isoform X1"/>
    <property type="match status" value="1"/>
</dbReference>
<dbReference type="GO" id="GO:0000978">
    <property type="term" value="F:RNA polymerase II cis-regulatory region sequence-specific DNA binding"/>
    <property type="evidence" value="ECO:0007669"/>
    <property type="project" value="TreeGrafter"/>
</dbReference>
<dbReference type="AlphaFoldDB" id="A0A075B2P1"/>
<evidence type="ECO:0000256" key="5">
    <source>
        <dbReference type="ARBA" id="ARBA00023242"/>
    </source>
</evidence>
<dbReference type="GO" id="GO:0000981">
    <property type="term" value="F:DNA-binding transcription factor activity, RNA polymerase II-specific"/>
    <property type="evidence" value="ECO:0007669"/>
    <property type="project" value="TreeGrafter"/>
</dbReference>
<keyword evidence="9" id="KW-1185">Reference proteome</keyword>
<dbReference type="InterPro" id="IPR003150">
    <property type="entry name" value="DNA-bd_RFX"/>
</dbReference>
<dbReference type="OrthoDB" id="10056949at2759"/>
<dbReference type="GO" id="GO:0005634">
    <property type="term" value="C:nucleus"/>
    <property type="evidence" value="ECO:0007669"/>
    <property type="project" value="UniProtKB-SubCell"/>
</dbReference>
<dbReference type="PROSITE" id="PS51526">
    <property type="entry name" value="RFX_DBD"/>
    <property type="match status" value="1"/>
</dbReference>
<feature type="compositionally biased region" description="Polar residues" evidence="6">
    <location>
        <begin position="588"/>
        <end position="597"/>
    </location>
</feature>
<keyword evidence="3 8" id="KW-0238">DNA-binding</keyword>
<gene>
    <name evidence="8" type="ORF">O9G_004738</name>
</gene>
<organism evidence="8 9">
    <name type="scientific">Rozella allomycis (strain CSF55)</name>
    <dbReference type="NCBI Taxonomy" id="988480"/>
    <lineage>
        <taxon>Eukaryota</taxon>
        <taxon>Fungi</taxon>
        <taxon>Fungi incertae sedis</taxon>
        <taxon>Cryptomycota</taxon>
        <taxon>Cryptomycota incertae sedis</taxon>
        <taxon>Rozella</taxon>
    </lineage>
</organism>
<feature type="region of interest" description="Disordered" evidence="6">
    <location>
        <begin position="567"/>
        <end position="597"/>
    </location>
</feature>
<feature type="region of interest" description="Disordered" evidence="6">
    <location>
        <begin position="189"/>
        <end position="210"/>
    </location>
</feature>
<feature type="domain" description="RFX-type winged-helix" evidence="7">
    <location>
        <begin position="99"/>
        <end position="174"/>
    </location>
</feature>
<keyword evidence="4" id="KW-0804">Transcription</keyword>
<dbReference type="Pfam" id="PF02257">
    <property type="entry name" value="RFX_DNA_binding"/>
    <property type="match status" value="1"/>
</dbReference>
<keyword evidence="5" id="KW-0539">Nucleus</keyword>
<dbReference type="PANTHER" id="PTHR12619:SF33">
    <property type="entry name" value="RFX, ISOFORM H"/>
    <property type="match status" value="1"/>
</dbReference>
<sequence>MLSTVLIADNEPHKKQENDTTINQHSNVAVANTTNSEYHESTDTSEDDESNDALQGGIFHHYSSPAKAGPQAFAHQPLPARLAQAFQSNGVSKTKAPFVSTWLEANYEAHEGVSMPRSTLYSHYLEQCHLSGVEPVNAASFGKIIRAVFPNLKTRRLGTRGNSKYHYYGIKLKNDPEMMNHDTSLIVRSAEQKVSAPKPRSGNRKVKQENLESISEIQQRNDQRLYTSPSVEDFICVLEEHCVPIASNIPSHISLDALVEFCSAYRIHCQQVYNMISMKDFASMEVVLKQFWQGLNSEIISNLNCEEACRLIGVTDDLMNQNIVQLLLSNVLEPLNINLSQQIRHFAKNLEIWLLTAFDGFPMAVVDVKLDCARRFCHVLRRRTSLNHLAQAARTVLQNSEQVSQMLNDWNHIDFESIKEQASWVVICRENIFESEQASWVVICRENIFESVEESFRTYLRQGVSLEFWCEWLEGIVEQCLAPETHEPEHPSIVENNSRQFLMKWSFMSTLIMRDLTLRSASSFGSYHLMRLLFDEYIFYIVERKLEDLKRQIYEEHWSQEAMAQAEEVQAHRQYQESQPPRAHANTERNSFPSNMAPNKEVFDNYTNVIYGGSDGFQAQQLAPPLHDTNHASDLIRPHGSPKKNIHSEESFVPSKKKLRSSLAAILNC</sequence>
<evidence type="ECO:0000256" key="2">
    <source>
        <dbReference type="ARBA" id="ARBA00023015"/>
    </source>
</evidence>
<reference evidence="8 9" key="1">
    <citation type="journal article" date="2013" name="Curr. Biol.">
        <title>Shared signatures of parasitism and phylogenomics unite Cryptomycota and microsporidia.</title>
        <authorList>
            <person name="James T.Y."/>
            <person name="Pelin A."/>
            <person name="Bonen L."/>
            <person name="Ahrendt S."/>
            <person name="Sain D."/>
            <person name="Corradi N."/>
            <person name="Stajich J.E."/>
        </authorList>
    </citation>
    <scope>NUCLEOTIDE SEQUENCE [LARGE SCALE GENOMIC DNA]</scope>
    <source>
        <strain evidence="8 9">CSF55</strain>
    </source>
</reference>
<dbReference type="Pfam" id="PF25340">
    <property type="entry name" value="BCD_RFX"/>
    <property type="match status" value="1"/>
</dbReference>
<dbReference type="HOGENOM" id="CLU_010393_3_0_1"/>
<protein>
    <submittedName>
        <fullName evidence="8">DNA-binding RFX-type winged-helix domain-containing protein</fullName>
    </submittedName>
</protein>
<evidence type="ECO:0000313" key="9">
    <source>
        <dbReference type="Proteomes" id="UP000030755"/>
    </source>
</evidence>
<dbReference type="Gene3D" id="1.10.10.10">
    <property type="entry name" value="Winged helix-like DNA-binding domain superfamily/Winged helix DNA-binding domain"/>
    <property type="match status" value="1"/>
</dbReference>
<evidence type="ECO:0000256" key="4">
    <source>
        <dbReference type="ARBA" id="ARBA00023163"/>
    </source>
</evidence>
<evidence type="ECO:0000256" key="6">
    <source>
        <dbReference type="SAM" id="MobiDB-lite"/>
    </source>
</evidence>
<accession>A0A075B2P1</accession>
<evidence type="ECO:0000313" key="8">
    <source>
        <dbReference type="EMBL" id="EPZ36870.1"/>
    </source>
</evidence>
<dbReference type="SUPFAM" id="SSF46785">
    <property type="entry name" value="Winged helix' DNA-binding domain"/>
    <property type="match status" value="1"/>
</dbReference>
<dbReference type="InterPro" id="IPR039779">
    <property type="entry name" value="RFX-like"/>
</dbReference>
<dbReference type="Proteomes" id="UP000030755">
    <property type="component" value="Unassembled WGS sequence"/>
</dbReference>
<keyword evidence="2" id="KW-0805">Transcription regulation</keyword>
<proteinExistence type="predicted"/>
<evidence type="ECO:0000259" key="7">
    <source>
        <dbReference type="PROSITE" id="PS51526"/>
    </source>
</evidence>
<feature type="compositionally biased region" description="Polar residues" evidence="6">
    <location>
        <begin position="19"/>
        <end position="36"/>
    </location>
</feature>
<feature type="region of interest" description="Disordered" evidence="6">
    <location>
        <begin position="1"/>
        <end position="72"/>
    </location>
</feature>